<name>A0A2K4WLR2_9PSED</name>
<organism evidence="1 2">
    <name type="scientific">Pseudomonas syringae group genomosp. 3</name>
    <dbReference type="NCBI Taxonomy" id="251701"/>
    <lineage>
        <taxon>Bacteria</taxon>
        <taxon>Pseudomonadati</taxon>
        <taxon>Pseudomonadota</taxon>
        <taxon>Gammaproteobacteria</taxon>
        <taxon>Pseudomonadales</taxon>
        <taxon>Pseudomonadaceae</taxon>
        <taxon>Pseudomonas</taxon>
    </lineage>
</organism>
<dbReference type="AlphaFoldDB" id="A0A2K4WLR2"/>
<reference evidence="1 2" key="1">
    <citation type="submission" date="2017-11" db="EMBL/GenBank/DDBJ databases">
        <authorList>
            <person name="Han C.G."/>
        </authorList>
    </citation>
    <scope>NUCLEOTIDE SEQUENCE [LARGE SCALE GENOMIC DNA]</scope>
    <source>
        <strain evidence="1">CFBP6411</strain>
    </source>
</reference>
<dbReference type="EMBL" id="LT963408">
    <property type="protein sequence ID" value="SOS36830.1"/>
    <property type="molecule type" value="Genomic_DNA"/>
</dbReference>
<dbReference type="Proteomes" id="UP000238093">
    <property type="component" value="Chromosome I"/>
</dbReference>
<evidence type="ECO:0000313" key="2">
    <source>
        <dbReference type="Proteomes" id="UP000238093"/>
    </source>
</evidence>
<accession>A0A2K4WLR2</accession>
<protein>
    <submittedName>
        <fullName evidence="1">Uncharacterized protein</fullName>
    </submittedName>
</protein>
<proteinExistence type="predicted"/>
<sequence>MKPKNEKTRQKAGFSEISKAAKTTFETLYGAGTRSRTRDLLITRKMLLTYKSMSCRFFYYVRMRWR</sequence>
<gene>
    <name evidence="1" type="ORF">CFBP6411_05473</name>
</gene>
<evidence type="ECO:0000313" key="1">
    <source>
        <dbReference type="EMBL" id="SOS36830.1"/>
    </source>
</evidence>